<gene>
    <name evidence="1" type="ORF">GFH48_13005</name>
</gene>
<evidence type="ECO:0000313" key="2">
    <source>
        <dbReference type="Proteomes" id="UP000326179"/>
    </source>
</evidence>
<keyword evidence="2" id="KW-1185">Reference proteome</keyword>
<name>A0A5Q0LAI6_9ACTN</name>
<reference evidence="1 2" key="1">
    <citation type="submission" date="2019-10" db="EMBL/GenBank/DDBJ databases">
        <title>A novel species.</title>
        <authorList>
            <person name="Gao J."/>
        </authorList>
    </citation>
    <scope>NUCLEOTIDE SEQUENCE [LARGE SCALE GENOMIC DNA]</scope>
    <source>
        <strain evidence="1 2">QMT-28</strain>
    </source>
</reference>
<protein>
    <submittedName>
        <fullName evidence="1">Uncharacterized protein</fullName>
    </submittedName>
</protein>
<dbReference type="AlphaFoldDB" id="A0A5Q0LAI6"/>
<dbReference type="RefSeq" id="WP_153288394.1">
    <property type="nucleotide sequence ID" value="NZ_CP045643.1"/>
</dbReference>
<accession>A0A5Q0LAI6</accession>
<dbReference type="Proteomes" id="UP000326179">
    <property type="component" value="Chromosome"/>
</dbReference>
<dbReference type="EMBL" id="CP045643">
    <property type="protein sequence ID" value="QFZ74045.1"/>
    <property type="molecule type" value="Genomic_DNA"/>
</dbReference>
<proteinExistence type="predicted"/>
<sequence>MSVLASCADLLDALPARSPHCPACGTHAPAWVRVDIDGLSIVTHDGDLICPRDHSFGYTPAPAPLAVAA</sequence>
<dbReference type="KEGG" id="sfy:GFH48_13005"/>
<organism evidence="1 2">
    <name type="scientific">Streptomyces fagopyri</name>
    <dbReference type="NCBI Taxonomy" id="2662397"/>
    <lineage>
        <taxon>Bacteria</taxon>
        <taxon>Bacillati</taxon>
        <taxon>Actinomycetota</taxon>
        <taxon>Actinomycetes</taxon>
        <taxon>Kitasatosporales</taxon>
        <taxon>Streptomycetaceae</taxon>
        <taxon>Streptomyces</taxon>
    </lineage>
</organism>
<evidence type="ECO:0000313" key="1">
    <source>
        <dbReference type="EMBL" id="QFZ74045.1"/>
    </source>
</evidence>